<feature type="transmembrane region" description="Helical" evidence="2">
    <location>
        <begin position="220"/>
        <end position="242"/>
    </location>
</feature>
<dbReference type="InterPro" id="IPR006029">
    <property type="entry name" value="Neurotrans-gated_channel_TM"/>
</dbReference>
<dbReference type="InterPro" id="IPR006201">
    <property type="entry name" value="Neur_channel"/>
</dbReference>
<dbReference type="InterPro" id="IPR036719">
    <property type="entry name" value="Neuro-gated_channel_TM_sf"/>
</dbReference>
<dbReference type="Gene3D" id="2.70.170.10">
    <property type="entry name" value="Neurotransmitter-gated ion-channel ligand-binding domain"/>
    <property type="match status" value="1"/>
</dbReference>
<dbReference type="OrthoDB" id="407205at2759"/>
<name>A0A812QFI9_9DINO</name>
<evidence type="ECO:0000313" key="5">
    <source>
        <dbReference type="Proteomes" id="UP000604046"/>
    </source>
</evidence>
<evidence type="ECO:0000259" key="3">
    <source>
        <dbReference type="Pfam" id="PF02932"/>
    </source>
</evidence>
<reference evidence="4" key="1">
    <citation type="submission" date="2021-02" db="EMBL/GenBank/DDBJ databases">
        <authorList>
            <person name="Dougan E. K."/>
            <person name="Rhodes N."/>
            <person name="Thang M."/>
            <person name="Chan C."/>
        </authorList>
    </citation>
    <scope>NUCLEOTIDE SEQUENCE</scope>
</reference>
<dbReference type="AlphaFoldDB" id="A0A812QFI9"/>
<keyword evidence="2" id="KW-0472">Membrane</keyword>
<dbReference type="InterPro" id="IPR038050">
    <property type="entry name" value="Neuro_actylchol_rec"/>
</dbReference>
<dbReference type="InterPro" id="IPR036734">
    <property type="entry name" value="Neur_chan_lig-bd_sf"/>
</dbReference>
<dbReference type="GO" id="GO:0004888">
    <property type="term" value="F:transmembrane signaling receptor activity"/>
    <property type="evidence" value="ECO:0007669"/>
    <property type="project" value="InterPro"/>
</dbReference>
<proteinExistence type="predicted"/>
<keyword evidence="2" id="KW-0812">Transmembrane</keyword>
<feature type="domain" description="Neurotransmitter-gated ion-channel transmembrane" evidence="3">
    <location>
        <begin position="226"/>
        <end position="301"/>
    </location>
</feature>
<organism evidence="4 5">
    <name type="scientific">Symbiodinium natans</name>
    <dbReference type="NCBI Taxonomy" id="878477"/>
    <lineage>
        <taxon>Eukaryota</taxon>
        <taxon>Sar</taxon>
        <taxon>Alveolata</taxon>
        <taxon>Dinophyceae</taxon>
        <taxon>Suessiales</taxon>
        <taxon>Symbiodiniaceae</taxon>
        <taxon>Symbiodinium</taxon>
    </lineage>
</organism>
<dbReference type="SUPFAM" id="SSF90112">
    <property type="entry name" value="Neurotransmitter-gated ion-channel transmembrane pore"/>
    <property type="match status" value="1"/>
</dbReference>
<feature type="transmembrane region" description="Helical" evidence="2">
    <location>
        <begin position="283"/>
        <end position="301"/>
    </location>
</feature>
<dbReference type="GO" id="GO:0016020">
    <property type="term" value="C:membrane"/>
    <property type="evidence" value="ECO:0007669"/>
    <property type="project" value="UniProtKB-SubCell"/>
</dbReference>
<keyword evidence="5" id="KW-1185">Reference proteome</keyword>
<accession>A0A812QFI9</accession>
<dbReference type="Pfam" id="PF02932">
    <property type="entry name" value="Neur_chan_memb"/>
    <property type="match status" value="1"/>
</dbReference>
<keyword evidence="2" id="KW-1133">Transmembrane helix</keyword>
<dbReference type="EMBL" id="CAJNDS010002224">
    <property type="protein sequence ID" value="CAE7381201.1"/>
    <property type="molecule type" value="Genomic_DNA"/>
</dbReference>
<gene>
    <name evidence="4" type="ORF">SNAT2548_LOCUS20808</name>
</gene>
<feature type="transmembrane region" description="Helical" evidence="2">
    <location>
        <begin position="313"/>
        <end position="337"/>
    </location>
</feature>
<dbReference type="Proteomes" id="UP000604046">
    <property type="component" value="Unassembled WGS sequence"/>
</dbReference>
<evidence type="ECO:0000313" key="4">
    <source>
        <dbReference type="EMBL" id="CAE7381201.1"/>
    </source>
</evidence>
<feature type="transmembrane region" description="Helical" evidence="2">
    <location>
        <begin position="254"/>
        <end position="271"/>
    </location>
</feature>
<comment type="caution">
    <text evidence="4">The sequence shown here is derived from an EMBL/GenBank/DDBJ whole genome shotgun (WGS) entry which is preliminary data.</text>
</comment>
<comment type="subcellular location">
    <subcellularLocation>
        <location evidence="1">Membrane</location>
        <topology evidence="1">Multi-pass membrane protein</topology>
    </subcellularLocation>
</comment>
<evidence type="ECO:0000256" key="1">
    <source>
        <dbReference type="ARBA" id="ARBA00004141"/>
    </source>
</evidence>
<protein>
    <recommendedName>
        <fullName evidence="3">Neurotransmitter-gated ion-channel transmembrane domain-containing protein</fullName>
    </recommendedName>
</protein>
<sequence>MEVHDVTGVRIRDRRNAGDPLVDCDVIDMYVRMNLDKMIEINDVKQTFKAQYYFEACTRVPTTDPKRVKEVRAFLQRFTDSSHLVVENIVDPLDGPSLKPKLEEKMDAKGQMHKMTLTWKIAGEFSECLQHQKFPFDCQDFTLTLCFWNACKEDKLQFRFIDSKNSSVILNNFHLGNTWKRPFQNRLYIHTEFTNEETHKVNKKFPLLKATVQMQRLPTYYFYNIVLPMFAMVCLSCCTMVIPMEFIGDRLSASLFLLLTSVAFKFVIAQMTPRVGYNTWLDWYVLVCWLFLGLVVVENCLASNHPHDTELLFALLIFFGFGVCNVAFAVKWCYAYFRPHSKLSPLLNSHDDAGTFEPYEKSRSPKGSDAKCARVPCIPGY</sequence>
<dbReference type="PANTHER" id="PTHR18945">
    <property type="entry name" value="NEUROTRANSMITTER GATED ION CHANNEL"/>
    <property type="match status" value="1"/>
</dbReference>
<evidence type="ECO:0000256" key="2">
    <source>
        <dbReference type="SAM" id="Phobius"/>
    </source>
</evidence>
<dbReference type="GO" id="GO:0005230">
    <property type="term" value="F:extracellular ligand-gated monoatomic ion channel activity"/>
    <property type="evidence" value="ECO:0007669"/>
    <property type="project" value="InterPro"/>
</dbReference>
<dbReference type="Gene3D" id="1.20.58.390">
    <property type="entry name" value="Neurotransmitter-gated ion-channel transmembrane domain"/>
    <property type="match status" value="1"/>
</dbReference>